<feature type="transmembrane region" description="Helical" evidence="2">
    <location>
        <begin position="204"/>
        <end position="224"/>
    </location>
</feature>
<dbReference type="EMBL" id="LXWW01000531">
    <property type="protein sequence ID" value="OAO12608.1"/>
    <property type="molecule type" value="Genomic_DNA"/>
</dbReference>
<accession>A0A196S6D1</accession>
<feature type="transmembrane region" description="Helical" evidence="2">
    <location>
        <begin position="231"/>
        <end position="254"/>
    </location>
</feature>
<sequence>MRVRVITEDEEDCTERTMSSTLQRRRRAKLNEMRQSAEIEQPVEETVPASVPIEQTEEKENETESTEETKTTEEVNEESDVFDEFNVSDVLREQQLQQANEEGAQEGADEFQQLLFNLLGGMMNNADSADGQPSEDYAKFMEDFKKGFSTGYDASTQYGQKSNPSNGEPQQLNPIISFLFTSKSFFSMLMAWTLILLGMNPYPLSLYLLIGLCVLRLLYLFFVASPYQTALLTSVPAFLGWLLTMLNIVTASTIGDYLSVLIDSGFFLLKQYTQFRFQMYISCWVISHIPDLRLRERLMLLPINWILLILIPVASLGVVSVLYVRERAKQRKHVLFLVNFLSLFTNPEMQECEIKDIVADNNTIRDEEKMKSIVVDAYTLYRGIPKSEAELFVGMYYPKALKEYTRKFVTDMV</sequence>
<dbReference type="AlphaFoldDB" id="A0A196S6D1"/>
<dbReference type="Proteomes" id="UP000078348">
    <property type="component" value="Unassembled WGS sequence"/>
</dbReference>
<evidence type="ECO:0000313" key="3">
    <source>
        <dbReference type="EMBL" id="OAO12608.1"/>
    </source>
</evidence>
<keyword evidence="2" id="KW-0472">Membrane</keyword>
<gene>
    <name evidence="3" type="ORF">AV274_5705</name>
</gene>
<feature type="transmembrane region" description="Helical" evidence="2">
    <location>
        <begin position="175"/>
        <end position="198"/>
    </location>
</feature>
<feature type="transmembrane region" description="Helical" evidence="2">
    <location>
        <begin position="303"/>
        <end position="324"/>
    </location>
</feature>
<feature type="compositionally biased region" description="Acidic residues" evidence="1">
    <location>
        <begin position="55"/>
        <end position="66"/>
    </location>
</feature>
<keyword evidence="2" id="KW-1133">Transmembrane helix</keyword>
<proteinExistence type="predicted"/>
<reference evidence="3 4" key="1">
    <citation type="submission" date="2016-05" db="EMBL/GenBank/DDBJ databases">
        <title>Nuclear genome of Blastocystis sp. subtype 1 NandII.</title>
        <authorList>
            <person name="Gentekaki E."/>
            <person name="Curtis B."/>
            <person name="Stairs C."/>
            <person name="Eme L."/>
            <person name="Herman E."/>
            <person name="Klimes V."/>
            <person name="Arias M.C."/>
            <person name="Elias M."/>
            <person name="Hilliou F."/>
            <person name="Klute M."/>
            <person name="Malik S.-B."/>
            <person name="Pightling A."/>
            <person name="Rachubinski R."/>
            <person name="Salas D."/>
            <person name="Schlacht A."/>
            <person name="Suga H."/>
            <person name="Archibald J."/>
            <person name="Ball S.G."/>
            <person name="Clark G."/>
            <person name="Dacks J."/>
            <person name="Van Der Giezen M."/>
            <person name="Tsaousis A."/>
            <person name="Roger A."/>
        </authorList>
    </citation>
    <scope>NUCLEOTIDE SEQUENCE [LARGE SCALE GENOMIC DNA]</scope>
    <source>
        <strain evidence="4">ATCC 50177 / NandII</strain>
    </source>
</reference>
<evidence type="ECO:0000313" key="4">
    <source>
        <dbReference type="Proteomes" id="UP000078348"/>
    </source>
</evidence>
<keyword evidence="4" id="KW-1185">Reference proteome</keyword>
<feature type="compositionally biased region" description="Acidic residues" evidence="1">
    <location>
        <begin position="74"/>
        <end position="83"/>
    </location>
</feature>
<evidence type="ECO:0000256" key="2">
    <source>
        <dbReference type="SAM" id="Phobius"/>
    </source>
</evidence>
<keyword evidence="2" id="KW-0812">Transmembrane</keyword>
<organism evidence="3 4">
    <name type="scientific">Blastocystis sp. subtype 1 (strain ATCC 50177 / NandII)</name>
    <dbReference type="NCBI Taxonomy" id="478820"/>
    <lineage>
        <taxon>Eukaryota</taxon>
        <taxon>Sar</taxon>
        <taxon>Stramenopiles</taxon>
        <taxon>Bigyra</taxon>
        <taxon>Opalozoa</taxon>
        <taxon>Opalinata</taxon>
        <taxon>Blastocystidae</taxon>
        <taxon>Blastocystis</taxon>
    </lineage>
</organism>
<protein>
    <recommendedName>
        <fullName evidence="5">Transmembrane protein</fullName>
    </recommendedName>
</protein>
<evidence type="ECO:0000256" key="1">
    <source>
        <dbReference type="SAM" id="MobiDB-lite"/>
    </source>
</evidence>
<comment type="caution">
    <text evidence="3">The sequence shown here is derived from an EMBL/GenBank/DDBJ whole genome shotgun (WGS) entry which is preliminary data.</text>
</comment>
<feature type="region of interest" description="Disordered" evidence="1">
    <location>
        <begin position="1"/>
        <end position="83"/>
    </location>
</feature>
<name>A0A196S6D1_BLAHN</name>
<evidence type="ECO:0008006" key="5">
    <source>
        <dbReference type="Google" id="ProtNLM"/>
    </source>
</evidence>